<name>A0A5K3FRV5_MESCO</name>
<evidence type="ECO:0000313" key="1">
    <source>
        <dbReference type="WBParaSite" id="MCU_010037-RA"/>
    </source>
</evidence>
<dbReference type="AlphaFoldDB" id="A0A5K3FRV5"/>
<sequence length="67" mass="7276">MEDTSSQLLCKWAGGVPNAISSGMCTSSVRSTAEFHQGCGCLCIHPFSDWVGWRCQHNPSCAQTEKI</sequence>
<dbReference type="WBParaSite" id="MCU_010037-RA">
    <property type="protein sequence ID" value="MCU_010037-RA"/>
    <property type="gene ID" value="MCU_010037"/>
</dbReference>
<accession>A0A5K3FRV5</accession>
<reference evidence="1" key="1">
    <citation type="submission" date="2019-11" db="UniProtKB">
        <authorList>
            <consortium name="WormBaseParasite"/>
        </authorList>
    </citation>
    <scope>IDENTIFICATION</scope>
</reference>
<proteinExistence type="predicted"/>
<organism evidence="1">
    <name type="scientific">Mesocestoides corti</name>
    <name type="common">Flatworm</name>
    <dbReference type="NCBI Taxonomy" id="53468"/>
    <lineage>
        <taxon>Eukaryota</taxon>
        <taxon>Metazoa</taxon>
        <taxon>Spiralia</taxon>
        <taxon>Lophotrochozoa</taxon>
        <taxon>Platyhelminthes</taxon>
        <taxon>Cestoda</taxon>
        <taxon>Eucestoda</taxon>
        <taxon>Cyclophyllidea</taxon>
        <taxon>Mesocestoididae</taxon>
        <taxon>Mesocestoides</taxon>
    </lineage>
</organism>
<protein>
    <submittedName>
        <fullName evidence="1">Uncharacterized protein</fullName>
    </submittedName>
</protein>